<gene>
    <name evidence="2" type="ORF">STRCR_2042</name>
</gene>
<organism evidence="2 3">
    <name type="scientific">Streptococcus criceti HS-6</name>
    <dbReference type="NCBI Taxonomy" id="873449"/>
    <lineage>
        <taxon>Bacteria</taxon>
        <taxon>Bacillati</taxon>
        <taxon>Bacillota</taxon>
        <taxon>Bacilli</taxon>
        <taxon>Lactobacillales</taxon>
        <taxon>Streptococcaceae</taxon>
        <taxon>Streptococcus</taxon>
    </lineage>
</organism>
<protein>
    <submittedName>
        <fullName evidence="2">Lipoprotein</fullName>
    </submittedName>
</protein>
<dbReference type="EMBL" id="AEUV02000002">
    <property type="protein sequence ID" value="EHI73707.1"/>
    <property type="molecule type" value="Genomic_DNA"/>
</dbReference>
<keyword evidence="2" id="KW-0449">Lipoprotein</keyword>
<feature type="chain" id="PRO_5039381288" evidence="1">
    <location>
        <begin position="19"/>
        <end position="198"/>
    </location>
</feature>
<feature type="signal peptide" evidence="1">
    <location>
        <begin position="1"/>
        <end position="18"/>
    </location>
</feature>
<reference evidence="2" key="1">
    <citation type="submission" date="2011-07" db="EMBL/GenBank/DDBJ databases">
        <authorList>
            <person name="Stanhope M.J."/>
            <person name="Durkin A.S."/>
            <person name="Hostetler J."/>
            <person name="Kim M."/>
            <person name="Radune D."/>
            <person name="Singh I."/>
            <person name="Town C.D."/>
        </authorList>
    </citation>
    <scope>NUCLEOTIDE SEQUENCE [LARGE SCALE GENOMIC DNA]</scope>
    <source>
        <strain evidence="2">HS-6</strain>
    </source>
</reference>
<proteinExistence type="predicted"/>
<dbReference type="AlphaFoldDB" id="G5JRN3"/>
<keyword evidence="3" id="KW-1185">Reference proteome</keyword>
<dbReference type="Proteomes" id="UP000004322">
    <property type="component" value="Unassembled WGS sequence"/>
</dbReference>
<comment type="caution">
    <text evidence="2">The sequence shown here is derived from an EMBL/GenBank/DDBJ whole genome shotgun (WGS) entry which is preliminary data.</text>
</comment>
<dbReference type="OrthoDB" id="2239027at2"/>
<keyword evidence="1" id="KW-0732">Signal</keyword>
<dbReference type="RefSeq" id="WP_004226011.1">
    <property type="nucleotide sequence ID" value="NZ_AEUV02000002.1"/>
</dbReference>
<evidence type="ECO:0000313" key="2">
    <source>
        <dbReference type="EMBL" id="EHI73707.1"/>
    </source>
</evidence>
<sequence>MKKYLVICIILCTFLLVACQVKNSGKSAKPKQLEPVYLEKAKTLEIGITYKIGDSKDSNASYIKFVDNQHYVYMKDYSHDTQEEIDDINREGDGFYPYVLFTEGQYTKDGDNLNLTPTKTMDVEFKNPEHVKDKIIASKRLDEGANAGRILILTKKDGAYAENNQENYFTLYKVNKAIPDSIEDFLKQYEYQPEKLPR</sequence>
<evidence type="ECO:0000256" key="1">
    <source>
        <dbReference type="SAM" id="SignalP"/>
    </source>
</evidence>
<dbReference type="PROSITE" id="PS51257">
    <property type="entry name" value="PROKAR_LIPOPROTEIN"/>
    <property type="match status" value="1"/>
</dbReference>
<name>G5JRN3_STRCG</name>
<accession>G5JRN3</accession>
<dbReference type="STRING" id="873449.STRCR_2042"/>
<evidence type="ECO:0000313" key="3">
    <source>
        <dbReference type="Proteomes" id="UP000004322"/>
    </source>
</evidence>